<sequence length="531" mass="57845">MTVTRYALAALAWIAAALPAQALDVDRAERLYTRHCAVCHGADRGGYIGPALNRDVTKLTKEQVAGRIVAGKPPTLMPQHPSWRGVLPARDQALLAELITTQPQRNLSWGMQDIRDSLQVLVAQESTLPTAPTYRITAMNDLMAVMSRSRQGAGKEAKVLFYDGRTHRQVGAVATEFAPHLMDFHPTDPRWAYVRDDAGWVHKVDLYSMRTVRKVRAGLNGISLAVSRDGRYVAAGSYVPHTMVIMDASTLEPLHMIELAGVDPDGRHVPADAGIITATPYANWFVVALEQAGQVWIVDLDQRGMPITAVTNVGRHLHDGFLSPDGRHFVVSSYDDNVNTVIDLAQARIVRKIPVGCKPHLGSGALVRSGGHLLGIGTNIGEVDCPSYEVTVFDMESFEVVKRIPVAGPTESPAAHPNAPWIIVDIVGTGPNANKLQFIGKESLEVEHTLEVAGRLGHSHFPEYTARGDFFYVSARYRGDRSQGLPGGQLVIYDAHTLKQVKSIDVDVPAGVFSHVRSRSVTVGLQPPVPH</sequence>
<dbReference type="Gene3D" id="2.140.10.20">
    <property type="entry name" value="C-terminal (heme d1) domain of cytochrome cd1-nitrite reductase"/>
    <property type="match status" value="1"/>
</dbReference>
<dbReference type="PANTHER" id="PTHR47197">
    <property type="entry name" value="PROTEIN NIRF"/>
    <property type="match status" value="1"/>
</dbReference>
<keyword evidence="3 4" id="KW-0408">Iron</keyword>
<proteinExistence type="predicted"/>
<evidence type="ECO:0000256" key="1">
    <source>
        <dbReference type="ARBA" id="ARBA00022617"/>
    </source>
</evidence>
<evidence type="ECO:0000256" key="2">
    <source>
        <dbReference type="ARBA" id="ARBA00022723"/>
    </source>
</evidence>
<accession>A0ABZ0IZG5</accession>
<feature type="signal peptide" evidence="5">
    <location>
        <begin position="1"/>
        <end position="22"/>
    </location>
</feature>
<dbReference type="Proteomes" id="UP001303211">
    <property type="component" value="Chromosome"/>
</dbReference>
<dbReference type="Pfam" id="PF13442">
    <property type="entry name" value="Cytochrome_CBB3"/>
    <property type="match status" value="1"/>
</dbReference>
<dbReference type="PANTHER" id="PTHR47197:SF3">
    <property type="entry name" value="DIHYDRO-HEME D1 DEHYDROGENASE"/>
    <property type="match status" value="1"/>
</dbReference>
<evidence type="ECO:0000313" key="7">
    <source>
        <dbReference type="EMBL" id="WOO31380.1"/>
    </source>
</evidence>
<feature type="domain" description="Cytochrome c" evidence="6">
    <location>
        <begin position="23"/>
        <end position="103"/>
    </location>
</feature>
<keyword evidence="5" id="KW-0732">Signal</keyword>
<evidence type="ECO:0000313" key="8">
    <source>
        <dbReference type="Proteomes" id="UP001303211"/>
    </source>
</evidence>
<dbReference type="InterPro" id="IPR009056">
    <property type="entry name" value="Cyt_c-like_dom"/>
</dbReference>
<evidence type="ECO:0000256" key="4">
    <source>
        <dbReference type="PROSITE-ProRule" id="PRU00433"/>
    </source>
</evidence>
<evidence type="ECO:0000259" key="6">
    <source>
        <dbReference type="PROSITE" id="PS51007"/>
    </source>
</evidence>
<gene>
    <name evidence="7" type="ORF">P4826_13285</name>
</gene>
<dbReference type="RefSeq" id="WP_317700848.1">
    <property type="nucleotide sequence ID" value="NZ_CP136921.1"/>
</dbReference>
<reference evidence="7 8" key="1">
    <citation type="submission" date="2023-03" db="EMBL/GenBank/DDBJ databases">
        <title>Diaphorobacter basophil sp. nov., isolated from a sewage-treatment plant.</title>
        <authorList>
            <person name="Yang K."/>
        </authorList>
    </citation>
    <scope>NUCLEOTIDE SEQUENCE [LARGE SCALE GENOMIC DNA]</scope>
    <source>
        <strain evidence="7 8">Y-1</strain>
    </source>
</reference>
<dbReference type="PROSITE" id="PS51007">
    <property type="entry name" value="CYTC"/>
    <property type="match status" value="1"/>
</dbReference>
<keyword evidence="8" id="KW-1185">Reference proteome</keyword>
<keyword evidence="1 4" id="KW-0349">Heme</keyword>
<organism evidence="7 8">
    <name type="scientific">Diaphorobacter limosus</name>
    <dbReference type="NCBI Taxonomy" id="3036128"/>
    <lineage>
        <taxon>Bacteria</taxon>
        <taxon>Pseudomonadati</taxon>
        <taxon>Pseudomonadota</taxon>
        <taxon>Betaproteobacteria</taxon>
        <taxon>Burkholderiales</taxon>
        <taxon>Comamonadaceae</taxon>
        <taxon>Diaphorobacter</taxon>
    </lineage>
</organism>
<dbReference type="InterPro" id="IPR003143">
    <property type="entry name" value="Cyt_cd1_C_sf"/>
</dbReference>
<evidence type="ECO:0000256" key="3">
    <source>
        <dbReference type="ARBA" id="ARBA00023004"/>
    </source>
</evidence>
<keyword evidence="2 4" id="KW-0479">Metal-binding</keyword>
<dbReference type="InterPro" id="IPR036909">
    <property type="entry name" value="Cyt_c-like_dom_sf"/>
</dbReference>
<dbReference type="SUPFAM" id="SSF51004">
    <property type="entry name" value="C-terminal (heme d1) domain of cytochrome cd1-nitrite reductase"/>
    <property type="match status" value="1"/>
</dbReference>
<feature type="chain" id="PRO_5045780861" evidence="5">
    <location>
        <begin position="23"/>
        <end position="531"/>
    </location>
</feature>
<dbReference type="Gene3D" id="1.10.760.10">
    <property type="entry name" value="Cytochrome c-like domain"/>
    <property type="match status" value="1"/>
</dbReference>
<dbReference type="CDD" id="cd20785">
    <property type="entry name" value="8prop_hemeD1_cyt_cd1-like"/>
    <property type="match status" value="1"/>
</dbReference>
<evidence type="ECO:0000256" key="5">
    <source>
        <dbReference type="SAM" id="SignalP"/>
    </source>
</evidence>
<name>A0ABZ0IZG5_9BURK</name>
<protein>
    <submittedName>
        <fullName evidence="7">Cytochrome D1 domain-containing protein</fullName>
    </submittedName>
</protein>
<dbReference type="SUPFAM" id="SSF46626">
    <property type="entry name" value="Cytochrome c"/>
    <property type="match status" value="1"/>
</dbReference>
<dbReference type="EMBL" id="CP136921">
    <property type="protein sequence ID" value="WOO31380.1"/>
    <property type="molecule type" value="Genomic_DNA"/>
</dbReference>
<dbReference type="InterPro" id="IPR011048">
    <property type="entry name" value="Haem_d1_sf"/>
</dbReference>
<dbReference type="InterPro" id="IPR051200">
    <property type="entry name" value="Host-pathogen_enzymatic-act"/>
</dbReference>
<dbReference type="Pfam" id="PF02239">
    <property type="entry name" value="Cytochrom_D1"/>
    <property type="match status" value="1"/>
</dbReference>